<dbReference type="EMBL" id="JABSTV010001250">
    <property type="protein sequence ID" value="KAH7957050.1"/>
    <property type="molecule type" value="Genomic_DNA"/>
</dbReference>
<evidence type="ECO:0000313" key="2">
    <source>
        <dbReference type="EMBL" id="KAH7957050.1"/>
    </source>
</evidence>
<keyword evidence="3" id="KW-1185">Reference proteome</keyword>
<feature type="signal peptide" evidence="1">
    <location>
        <begin position="1"/>
        <end position="26"/>
    </location>
</feature>
<reference evidence="2" key="1">
    <citation type="journal article" date="2020" name="Cell">
        <title>Large-Scale Comparative Analyses of Tick Genomes Elucidate Their Genetic Diversity and Vector Capacities.</title>
        <authorList>
            <consortium name="Tick Genome and Microbiome Consortium (TIGMIC)"/>
            <person name="Jia N."/>
            <person name="Wang J."/>
            <person name="Shi W."/>
            <person name="Du L."/>
            <person name="Sun Y."/>
            <person name="Zhan W."/>
            <person name="Jiang J.F."/>
            <person name="Wang Q."/>
            <person name="Zhang B."/>
            <person name="Ji P."/>
            <person name="Bell-Sakyi L."/>
            <person name="Cui X.M."/>
            <person name="Yuan T.T."/>
            <person name="Jiang B.G."/>
            <person name="Yang W.F."/>
            <person name="Lam T.T."/>
            <person name="Chang Q.C."/>
            <person name="Ding S.J."/>
            <person name="Wang X.J."/>
            <person name="Zhu J.G."/>
            <person name="Ruan X.D."/>
            <person name="Zhao L."/>
            <person name="Wei J.T."/>
            <person name="Ye R.Z."/>
            <person name="Que T.C."/>
            <person name="Du C.H."/>
            <person name="Zhou Y.H."/>
            <person name="Cheng J.X."/>
            <person name="Dai P.F."/>
            <person name="Guo W.B."/>
            <person name="Han X.H."/>
            <person name="Huang E.J."/>
            <person name="Li L.F."/>
            <person name="Wei W."/>
            <person name="Gao Y.C."/>
            <person name="Liu J.Z."/>
            <person name="Shao H.Z."/>
            <person name="Wang X."/>
            <person name="Wang C.C."/>
            <person name="Yang T.C."/>
            <person name="Huo Q.B."/>
            <person name="Li W."/>
            <person name="Chen H.Y."/>
            <person name="Chen S.E."/>
            <person name="Zhou L.G."/>
            <person name="Ni X.B."/>
            <person name="Tian J.H."/>
            <person name="Sheng Y."/>
            <person name="Liu T."/>
            <person name="Pan Y.S."/>
            <person name="Xia L.Y."/>
            <person name="Li J."/>
            <person name="Zhao F."/>
            <person name="Cao W.C."/>
        </authorList>
    </citation>
    <scope>NUCLEOTIDE SEQUENCE</scope>
    <source>
        <strain evidence="2">Rsan-2018</strain>
    </source>
</reference>
<keyword evidence="1" id="KW-0732">Signal</keyword>
<proteinExistence type="predicted"/>
<feature type="chain" id="PRO_5039731725" description="Secreted protein" evidence="1">
    <location>
        <begin position="27"/>
        <end position="114"/>
    </location>
</feature>
<sequence length="114" mass="12730">MTTAQQGRRVLAVAALIALISPVVLGNVLRTNLLNYNYYNNNGNMTECRPPSPCGWFMYQPIERNFLHYLQVCSCPAGMRCLADRDDVSISCWVYTCKEASSETPANPPLNPPM</sequence>
<dbReference type="Proteomes" id="UP000821837">
    <property type="component" value="Unassembled WGS sequence"/>
</dbReference>
<comment type="caution">
    <text evidence="2">The sequence shown here is derived from an EMBL/GenBank/DDBJ whole genome shotgun (WGS) entry which is preliminary data.</text>
</comment>
<dbReference type="AlphaFoldDB" id="A0A9D4SYJ5"/>
<organism evidence="2 3">
    <name type="scientific">Rhipicephalus sanguineus</name>
    <name type="common">Brown dog tick</name>
    <name type="synonym">Ixodes sanguineus</name>
    <dbReference type="NCBI Taxonomy" id="34632"/>
    <lineage>
        <taxon>Eukaryota</taxon>
        <taxon>Metazoa</taxon>
        <taxon>Ecdysozoa</taxon>
        <taxon>Arthropoda</taxon>
        <taxon>Chelicerata</taxon>
        <taxon>Arachnida</taxon>
        <taxon>Acari</taxon>
        <taxon>Parasitiformes</taxon>
        <taxon>Ixodida</taxon>
        <taxon>Ixodoidea</taxon>
        <taxon>Ixodidae</taxon>
        <taxon>Rhipicephalinae</taxon>
        <taxon>Rhipicephalus</taxon>
        <taxon>Rhipicephalus</taxon>
    </lineage>
</organism>
<dbReference type="VEuPathDB" id="VectorBase:RSAN_032242"/>
<dbReference type="OrthoDB" id="6340809at2759"/>
<gene>
    <name evidence="2" type="ORF">HPB52_014691</name>
</gene>
<accession>A0A9D4SYJ5</accession>
<protein>
    <recommendedName>
        <fullName evidence="4">Secreted protein</fullName>
    </recommendedName>
</protein>
<reference evidence="2" key="2">
    <citation type="submission" date="2021-09" db="EMBL/GenBank/DDBJ databases">
        <authorList>
            <person name="Jia N."/>
            <person name="Wang J."/>
            <person name="Shi W."/>
            <person name="Du L."/>
            <person name="Sun Y."/>
            <person name="Zhan W."/>
            <person name="Jiang J."/>
            <person name="Wang Q."/>
            <person name="Zhang B."/>
            <person name="Ji P."/>
            <person name="Sakyi L.B."/>
            <person name="Cui X."/>
            <person name="Yuan T."/>
            <person name="Jiang B."/>
            <person name="Yang W."/>
            <person name="Lam T.T.-Y."/>
            <person name="Chang Q."/>
            <person name="Ding S."/>
            <person name="Wang X."/>
            <person name="Zhu J."/>
            <person name="Ruan X."/>
            <person name="Zhao L."/>
            <person name="Wei J."/>
            <person name="Que T."/>
            <person name="Du C."/>
            <person name="Cheng J."/>
            <person name="Dai P."/>
            <person name="Han X."/>
            <person name="Huang E."/>
            <person name="Gao Y."/>
            <person name="Liu J."/>
            <person name="Shao H."/>
            <person name="Ye R."/>
            <person name="Li L."/>
            <person name="Wei W."/>
            <person name="Wang X."/>
            <person name="Wang C."/>
            <person name="Huo Q."/>
            <person name="Li W."/>
            <person name="Guo W."/>
            <person name="Chen H."/>
            <person name="Chen S."/>
            <person name="Zhou L."/>
            <person name="Zhou L."/>
            <person name="Ni X."/>
            <person name="Tian J."/>
            <person name="Zhou Y."/>
            <person name="Sheng Y."/>
            <person name="Liu T."/>
            <person name="Pan Y."/>
            <person name="Xia L."/>
            <person name="Li J."/>
            <person name="Zhao F."/>
            <person name="Cao W."/>
        </authorList>
    </citation>
    <scope>NUCLEOTIDE SEQUENCE</scope>
    <source>
        <strain evidence="2">Rsan-2018</strain>
        <tissue evidence="2">Larvae</tissue>
    </source>
</reference>
<dbReference type="OMA" id="VYTCKEA"/>
<evidence type="ECO:0000313" key="3">
    <source>
        <dbReference type="Proteomes" id="UP000821837"/>
    </source>
</evidence>
<name>A0A9D4SYJ5_RHISA</name>
<evidence type="ECO:0008006" key="4">
    <source>
        <dbReference type="Google" id="ProtNLM"/>
    </source>
</evidence>
<evidence type="ECO:0000256" key="1">
    <source>
        <dbReference type="SAM" id="SignalP"/>
    </source>
</evidence>